<dbReference type="AlphaFoldDB" id="A0A2Z6EWJ1"/>
<proteinExistence type="predicted"/>
<sequence>MSAISFDALLFVETLTETGIDEKQAKAISTAVHDSYKIAEFVTKKDFSLFETSIRADLEKLSIELRHEISDLRKDMNTQFTAVYAKLENLQLHLVIKISSIIGGILIAGLGALGIFIKALVSTFL</sequence>
<keyword evidence="2" id="KW-1185">Reference proteome</keyword>
<evidence type="ECO:0000313" key="2">
    <source>
        <dbReference type="Proteomes" id="UP000282597"/>
    </source>
</evidence>
<accession>A0A2Z6EWJ1</accession>
<reference evidence="1 2" key="1">
    <citation type="journal article" date="2018" name="Microbes Environ.">
        <title>Comparative Genomic Insights into Endofungal Lifestyles of Two Bacterial Endosymbionts, Mycoavidus cysteinexigens and Burkholderia rhizoxinica.</title>
        <authorList>
            <person name="Sharmin D."/>
            <person name="Guo Y."/>
            <person name="Nishizawa T."/>
            <person name="Ohshima S."/>
            <person name="Sato Y."/>
            <person name="Takashima Y."/>
            <person name="Narisawa K."/>
            <person name="Ohta H."/>
        </authorList>
    </citation>
    <scope>NUCLEOTIDE SEQUENCE [LARGE SCALE GENOMIC DNA]</scope>
    <source>
        <strain evidence="1 2">B1-EB</strain>
    </source>
</reference>
<organism evidence="1 2">
    <name type="scientific">Mycoavidus cysteinexigens</name>
    <dbReference type="NCBI Taxonomy" id="1553431"/>
    <lineage>
        <taxon>Bacteria</taxon>
        <taxon>Pseudomonadati</taxon>
        <taxon>Pseudomonadota</taxon>
        <taxon>Betaproteobacteria</taxon>
        <taxon>Burkholderiales</taxon>
        <taxon>Burkholderiaceae</taxon>
        <taxon>Mycoavidus</taxon>
    </lineage>
</organism>
<protein>
    <submittedName>
        <fullName evidence="1">Hypothetical phage protein</fullName>
    </submittedName>
</protein>
<evidence type="ECO:0000313" key="1">
    <source>
        <dbReference type="EMBL" id="BBE09827.1"/>
    </source>
</evidence>
<dbReference type="EMBL" id="AP018150">
    <property type="protein sequence ID" value="BBE09827.1"/>
    <property type="molecule type" value="Genomic_DNA"/>
</dbReference>
<dbReference type="KEGG" id="mcys:MCB1EB_1666"/>
<gene>
    <name evidence="1" type="ORF">MCB1EB_1666</name>
</gene>
<name>A0A2Z6EWJ1_9BURK</name>
<dbReference type="RefSeq" id="WP_052394035.1">
    <property type="nucleotide sequence ID" value="NZ_AP018150.1"/>
</dbReference>
<dbReference type="Proteomes" id="UP000282597">
    <property type="component" value="Chromosome"/>
</dbReference>